<dbReference type="Proteomes" id="UP000567795">
    <property type="component" value="Unassembled WGS sequence"/>
</dbReference>
<proteinExistence type="predicted"/>
<keyword evidence="2" id="KW-1185">Reference proteome</keyword>
<reference evidence="1 2" key="1">
    <citation type="submission" date="2020-07" db="EMBL/GenBank/DDBJ databases">
        <title>Sequencing the genomes of 1000 actinobacteria strains.</title>
        <authorList>
            <person name="Klenk H.-P."/>
        </authorList>
    </citation>
    <scope>NUCLEOTIDE SEQUENCE [LARGE SCALE GENOMIC DNA]</scope>
    <source>
        <strain evidence="1 2">DSM 42178</strain>
    </source>
</reference>
<comment type="caution">
    <text evidence="1">The sequence shown here is derived from an EMBL/GenBank/DDBJ whole genome shotgun (WGS) entry which is preliminary data.</text>
</comment>
<organism evidence="1 2">
    <name type="scientific">Allostreptomyces psammosilenae</name>
    <dbReference type="NCBI Taxonomy" id="1892865"/>
    <lineage>
        <taxon>Bacteria</taxon>
        <taxon>Bacillati</taxon>
        <taxon>Actinomycetota</taxon>
        <taxon>Actinomycetes</taxon>
        <taxon>Kitasatosporales</taxon>
        <taxon>Streptomycetaceae</taxon>
        <taxon>Allostreptomyces</taxon>
    </lineage>
</organism>
<evidence type="ECO:0000313" key="2">
    <source>
        <dbReference type="Proteomes" id="UP000567795"/>
    </source>
</evidence>
<dbReference type="EMBL" id="JACBZD010000001">
    <property type="protein sequence ID" value="NYI03553.1"/>
    <property type="molecule type" value="Genomic_DNA"/>
</dbReference>
<sequence>MLAAYWTTCRYGTCKPKFTIASQGGIPAGSTWQVTTTKVGALHQFYAMPDNPAVQWQTTSRTSVRLTATAAIPDGVVIEVDPVNHFIDLSGTTLTISGYGGSATMGFRMDSSHIVVGPCDRQRPAGG</sequence>
<gene>
    <name evidence="1" type="ORF">FHU37_000496</name>
</gene>
<name>A0A852ZMC1_9ACTN</name>
<evidence type="ECO:0000313" key="1">
    <source>
        <dbReference type="EMBL" id="NYI03553.1"/>
    </source>
</evidence>
<accession>A0A852ZMC1</accession>
<dbReference type="AlphaFoldDB" id="A0A852ZMC1"/>
<protein>
    <submittedName>
        <fullName evidence="1">Uncharacterized protein</fullName>
    </submittedName>
</protein>
<dbReference type="RefSeq" id="WP_179812584.1">
    <property type="nucleotide sequence ID" value="NZ_JACBZD010000001.1"/>
</dbReference>